<dbReference type="AlphaFoldDB" id="A0A329YGM0"/>
<dbReference type="PROSITE" id="PS50931">
    <property type="entry name" value="HTH_LYSR"/>
    <property type="match status" value="1"/>
</dbReference>
<dbReference type="PANTHER" id="PTHR30118:SF15">
    <property type="entry name" value="TRANSCRIPTIONAL REGULATORY PROTEIN"/>
    <property type="match status" value="1"/>
</dbReference>
<dbReference type="RefSeq" id="WP_112342063.1">
    <property type="nucleotide sequence ID" value="NZ_QMKK01000030.1"/>
</dbReference>
<dbReference type="Proteomes" id="UP000251205">
    <property type="component" value="Unassembled WGS sequence"/>
</dbReference>
<accession>A0A329YGM0</accession>
<feature type="domain" description="HTH lysR-type" evidence="7">
    <location>
        <begin position="6"/>
        <end position="63"/>
    </location>
</feature>
<evidence type="ECO:0000256" key="5">
    <source>
        <dbReference type="ARBA" id="ARBA00023159"/>
    </source>
</evidence>
<dbReference type="InterPro" id="IPR037402">
    <property type="entry name" value="YidZ_PBP2"/>
</dbReference>
<evidence type="ECO:0000256" key="4">
    <source>
        <dbReference type="ARBA" id="ARBA00023125"/>
    </source>
</evidence>
<dbReference type="InterPro" id="IPR050389">
    <property type="entry name" value="LysR-type_TF"/>
</dbReference>
<dbReference type="SUPFAM" id="SSF46785">
    <property type="entry name" value="Winged helix' DNA-binding domain"/>
    <property type="match status" value="1"/>
</dbReference>
<dbReference type="InterPro" id="IPR036388">
    <property type="entry name" value="WH-like_DNA-bd_sf"/>
</dbReference>
<dbReference type="SUPFAM" id="SSF53850">
    <property type="entry name" value="Periplasmic binding protein-like II"/>
    <property type="match status" value="1"/>
</dbReference>
<evidence type="ECO:0000256" key="6">
    <source>
        <dbReference type="ARBA" id="ARBA00023163"/>
    </source>
</evidence>
<evidence type="ECO:0000256" key="3">
    <source>
        <dbReference type="ARBA" id="ARBA00023015"/>
    </source>
</evidence>
<name>A0A329YGM0_RHITR</name>
<dbReference type="PANTHER" id="PTHR30118">
    <property type="entry name" value="HTH-TYPE TRANSCRIPTIONAL REGULATOR LEUO-RELATED"/>
    <property type="match status" value="1"/>
</dbReference>
<dbReference type="OrthoDB" id="8455878at2"/>
<dbReference type="GO" id="GO:0003700">
    <property type="term" value="F:DNA-binding transcription factor activity"/>
    <property type="evidence" value="ECO:0007669"/>
    <property type="project" value="InterPro"/>
</dbReference>
<dbReference type="Pfam" id="PF03466">
    <property type="entry name" value="LysR_substrate"/>
    <property type="match status" value="1"/>
</dbReference>
<dbReference type="Gene3D" id="3.40.190.10">
    <property type="entry name" value="Periplasmic binding protein-like II"/>
    <property type="match status" value="2"/>
</dbReference>
<proteinExistence type="inferred from homology"/>
<dbReference type="EMBL" id="QMKK01000030">
    <property type="protein sequence ID" value="RAX41334.1"/>
    <property type="molecule type" value="Genomic_DNA"/>
</dbReference>
<gene>
    <name evidence="8" type="ORF">DQ393_12340</name>
</gene>
<sequence length="311" mass="34323">MDLNGTDLNLLVAFDALMAERSVTRAGKRIGRTQPAMSAALARLRALFQDDLFVRSPAGLQPTQRATELAEPLSRALAEIGRALDYTQTFDPVSSSQSFTLALSDHPAFVLLPQLVDVLRERAPGITLRINAFTHRDDAISLLDAGEADLTIGVPPRQTPGGRIISCPLFEERFVCVLRRSHPMASRPLDLRTFLSLSHLLISPEGERFGQVDAALAASGQRRRIAVSLPQMYAAPLMVARSDLIATIMEGVVTRSGFRNELMLLPPPLSLPPVSFVMSWHRRNEVHPVQRWMRDLLVQLASSIHQSDVLI</sequence>
<protein>
    <submittedName>
        <fullName evidence="8">LysR family transcriptional regulator</fullName>
    </submittedName>
</protein>
<evidence type="ECO:0000259" key="7">
    <source>
        <dbReference type="PROSITE" id="PS50931"/>
    </source>
</evidence>
<dbReference type="InterPro" id="IPR000847">
    <property type="entry name" value="LysR_HTH_N"/>
</dbReference>
<dbReference type="Gene3D" id="1.10.10.10">
    <property type="entry name" value="Winged helix-like DNA-binding domain superfamily/Winged helix DNA-binding domain"/>
    <property type="match status" value="1"/>
</dbReference>
<keyword evidence="4" id="KW-0238">DNA-binding</keyword>
<evidence type="ECO:0000256" key="1">
    <source>
        <dbReference type="ARBA" id="ARBA00009437"/>
    </source>
</evidence>
<dbReference type="CDD" id="cd08417">
    <property type="entry name" value="PBP2_Nitroaromatics_like"/>
    <property type="match status" value="1"/>
</dbReference>
<evidence type="ECO:0000313" key="9">
    <source>
        <dbReference type="Proteomes" id="UP000251205"/>
    </source>
</evidence>
<comment type="similarity">
    <text evidence="1">Belongs to the LysR transcriptional regulatory family.</text>
</comment>
<dbReference type="GO" id="GO:0003677">
    <property type="term" value="F:DNA binding"/>
    <property type="evidence" value="ECO:0007669"/>
    <property type="project" value="UniProtKB-KW"/>
</dbReference>
<dbReference type="InterPro" id="IPR005119">
    <property type="entry name" value="LysR_subst-bd"/>
</dbReference>
<dbReference type="InterPro" id="IPR036390">
    <property type="entry name" value="WH_DNA-bd_sf"/>
</dbReference>
<evidence type="ECO:0000313" key="8">
    <source>
        <dbReference type="EMBL" id="RAX41334.1"/>
    </source>
</evidence>
<evidence type="ECO:0000256" key="2">
    <source>
        <dbReference type="ARBA" id="ARBA00022458"/>
    </source>
</evidence>
<organism evidence="8 9">
    <name type="scientific">Rhizobium tropici</name>
    <dbReference type="NCBI Taxonomy" id="398"/>
    <lineage>
        <taxon>Bacteria</taxon>
        <taxon>Pseudomonadati</taxon>
        <taxon>Pseudomonadota</taxon>
        <taxon>Alphaproteobacteria</taxon>
        <taxon>Hyphomicrobiales</taxon>
        <taxon>Rhizobiaceae</taxon>
        <taxon>Rhizobium/Agrobacterium group</taxon>
        <taxon>Rhizobium</taxon>
    </lineage>
</organism>
<comment type="caution">
    <text evidence="8">The sequence shown here is derived from an EMBL/GenBank/DDBJ whole genome shotgun (WGS) entry which is preliminary data.</text>
</comment>
<reference evidence="8 9" key="1">
    <citation type="submission" date="2018-06" db="EMBL/GenBank/DDBJ databases">
        <title>Whole Genome Sequence of an efficient microsymbiont, Rhizobium tropici.</title>
        <authorList>
            <person name="Srinivasan R."/>
            <person name="Singh H.V."/>
            <person name="Srivastava R."/>
            <person name="Kumari B."/>
            <person name="Radhakrishna A."/>
        </authorList>
    </citation>
    <scope>NUCLEOTIDE SEQUENCE [LARGE SCALE GENOMIC DNA]</scope>
    <source>
        <strain evidence="8 9">IGFRI Rhizo-19</strain>
    </source>
</reference>
<keyword evidence="5" id="KW-0010">Activator</keyword>
<dbReference type="Pfam" id="PF00126">
    <property type="entry name" value="HTH_1"/>
    <property type="match status" value="1"/>
</dbReference>
<keyword evidence="3" id="KW-0805">Transcription regulation</keyword>
<keyword evidence="2" id="KW-0536">Nodulation</keyword>
<keyword evidence="6" id="KW-0804">Transcription</keyword>